<dbReference type="GO" id="GO:0006886">
    <property type="term" value="P:intracellular protein transport"/>
    <property type="evidence" value="ECO:0007669"/>
    <property type="project" value="TreeGrafter"/>
</dbReference>
<keyword evidence="10" id="KW-1185">Reference proteome</keyword>
<reference evidence="9" key="1">
    <citation type="submission" date="2021-02" db="EMBL/GenBank/DDBJ databases">
        <authorList>
            <person name="Nowell W R."/>
        </authorList>
    </citation>
    <scope>NUCLEOTIDE SEQUENCE</scope>
</reference>
<dbReference type="GO" id="GO:0031201">
    <property type="term" value="C:SNARE complex"/>
    <property type="evidence" value="ECO:0007669"/>
    <property type="project" value="TreeGrafter"/>
</dbReference>
<gene>
    <name evidence="9" type="ORF">FNK824_LOCUS17912</name>
    <name evidence="8" type="ORF">JBS370_LOCUS10642</name>
    <name evidence="4" type="ORF">JXQ802_LOCUS6729</name>
    <name evidence="5" type="ORF">JXQ802_LOCUS6776</name>
    <name evidence="3" type="ORF">PYM288_LOCUS2738</name>
    <name evidence="7" type="ORF">SEV965_LOCUS4963</name>
    <name evidence="6" type="ORF">ZHD862_LOCUS6540</name>
</gene>
<evidence type="ECO:0000313" key="11">
    <source>
        <dbReference type="Proteomes" id="UP000663874"/>
    </source>
</evidence>
<dbReference type="PANTHER" id="PTHR19957">
    <property type="entry name" value="SYNTAXIN"/>
    <property type="match status" value="1"/>
</dbReference>
<protein>
    <recommendedName>
        <fullName evidence="2">t-SNARE coiled-coil homology domain-containing protein</fullName>
    </recommendedName>
</protein>
<evidence type="ECO:0000256" key="1">
    <source>
        <dbReference type="SAM" id="Phobius"/>
    </source>
</evidence>
<name>A0A819EIV1_9BILA</name>
<evidence type="ECO:0000313" key="6">
    <source>
        <dbReference type="EMBL" id="CAF0884148.1"/>
    </source>
</evidence>
<dbReference type="EMBL" id="CAJOBD010000782">
    <property type="protein sequence ID" value="CAF3718582.1"/>
    <property type="molecule type" value="Genomic_DNA"/>
</dbReference>
<dbReference type="Proteomes" id="UP000663864">
    <property type="component" value="Unassembled WGS sequence"/>
</dbReference>
<dbReference type="GO" id="GO:0000149">
    <property type="term" value="F:SNARE binding"/>
    <property type="evidence" value="ECO:0007669"/>
    <property type="project" value="TreeGrafter"/>
</dbReference>
<evidence type="ECO:0000313" key="3">
    <source>
        <dbReference type="EMBL" id="CAF0763734.1"/>
    </source>
</evidence>
<feature type="domain" description="T-SNARE coiled-coil homology" evidence="2">
    <location>
        <begin position="26"/>
        <end position="88"/>
    </location>
</feature>
<dbReference type="GO" id="GO:0048278">
    <property type="term" value="P:vesicle docking"/>
    <property type="evidence" value="ECO:0007669"/>
    <property type="project" value="TreeGrafter"/>
</dbReference>
<dbReference type="SMART" id="SM00397">
    <property type="entry name" value="t_SNARE"/>
    <property type="match status" value="1"/>
</dbReference>
<dbReference type="Proteomes" id="UP000663889">
    <property type="component" value="Unassembled WGS sequence"/>
</dbReference>
<comment type="caution">
    <text evidence="9">The sequence shown here is derived from an EMBL/GenBank/DDBJ whole genome shotgun (WGS) entry which is preliminary data.</text>
</comment>
<dbReference type="EMBL" id="CAJNOT010000186">
    <property type="protein sequence ID" value="CAF0884148.1"/>
    <property type="molecule type" value="Genomic_DNA"/>
</dbReference>
<dbReference type="Gene3D" id="1.20.5.110">
    <property type="match status" value="1"/>
</dbReference>
<dbReference type="Proteomes" id="UP000663874">
    <property type="component" value="Unassembled WGS sequence"/>
</dbReference>
<dbReference type="InterPro" id="IPR045242">
    <property type="entry name" value="Syntaxin"/>
</dbReference>
<dbReference type="EMBL" id="CAJOBE010002918">
    <property type="protein sequence ID" value="CAF3850706.1"/>
    <property type="molecule type" value="Genomic_DNA"/>
</dbReference>
<keyword evidence="1" id="KW-1133">Transmembrane helix</keyword>
<dbReference type="GO" id="GO:0006906">
    <property type="term" value="P:vesicle fusion"/>
    <property type="evidence" value="ECO:0007669"/>
    <property type="project" value="TreeGrafter"/>
</dbReference>
<proteinExistence type="predicted"/>
<feature type="transmembrane region" description="Helical" evidence="1">
    <location>
        <begin position="100"/>
        <end position="122"/>
    </location>
</feature>
<evidence type="ECO:0000313" key="4">
    <source>
        <dbReference type="EMBL" id="CAF0851794.1"/>
    </source>
</evidence>
<evidence type="ECO:0000259" key="2">
    <source>
        <dbReference type="PROSITE" id="PS50192"/>
    </source>
</evidence>
<keyword evidence="1" id="KW-0472">Membrane</keyword>
<dbReference type="PROSITE" id="PS50192">
    <property type="entry name" value="T_SNARE"/>
    <property type="match status" value="1"/>
</dbReference>
<dbReference type="SUPFAM" id="SSF58038">
    <property type="entry name" value="SNARE fusion complex"/>
    <property type="match status" value="1"/>
</dbReference>
<dbReference type="Proteomes" id="UP000663854">
    <property type="component" value="Unassembled WGS sequence"/>
</dbReference>
<dbReference type="Proteomes" id="UP000663870">
    <property type="component" value="Unassembled WGS sequence"/>
</dbReference>
<accession>A0A819EIV1</accession>
<keyword evidence="1" id="KW-0812">Transmembrane</keyword>
<dbReference type="GO" id="GO:0012505">
    <property type="term" value="C:endomembrane system"/>
    <property type="evidence" value="ECO:0007669"/>
    <property type="project" value="TreeGrafter"/>
</dbReference>
<organism evidence="9 11">
    <name type="scientific">Rotaria sordida</name>
    <dbReference type="NCBI Taxonomy" id="392033"/>
    <lineage>
        <taxon>Eukaryota</taxon>
        <taxon>Metazoa</taxon>
        <taxon>Spiralia</taxon>
        <taxon>Gnathifera</taxon>
        <taxon>Rotifera</taxon>
        <taxon>Eurotatoria</taxon>
        <taxon>Bdelloidea</taxon>
        <taxon>Philodinida</taxon>
        <taxon>Philodinidae</taxon>
        <taxon>Rotaria</taxon>
    </lineage>
</organism>
<evidence type="ECO:0000313" key="10">
    <source>
        <dbReference type="Proteomes" id="UP000663870"/>
    </source>
</evidence>
<dbReference type="AlphaFoldDB" id="A0A819EIV1"/>
<evidence type="ECO:0000313" key="5">
    <source>
        <dbReference type="EMBL" id="CAF0852754.1"/>
    </source>
</evidence>
<sequence>MLDRGQGNEPIYYGVDQLQRTNETQLRDVEERHDEMRHLESDIVQLHEIHRDFAELVTGHGQMIDNIESSVAKTETNVFHGAKTLGKAVELQSAARRKRIICGVIVFIIIIIAIIITVVVVVTKKS</sequence>
<dbReference type="InterPro" id="IPR000727">
    <property type="entry name" value="T_SNARE_dom"/>
</dbReference>
<dbReference type="EMBL" id="CAJNOU010000147">
    <property type="protein sequence ID" value="CAF0887714.1"/>
    <property type="molecule type" value="Genomic_DNA"/>
</dbReference>
<dbReference type="EMBL" id="CAJNOL010000108">
    <property type="protein sequence ID" value="CAF0851794.1"/>
    <property type="molecule type" value="Genomic_DNA"/>
</dbReference>
<dbReference type="Pfam" id="PF05739">
    <property type="entry name" value="SNARE"/>
    <property type="match status" value="1"/>
</dbReference>
<dbReference type="EMBL" id="CAJNOH010000018">
    <property type="protein sequence ID" value="CAF0763734.1"/>
    <property type="molecule type" value="Genomic_DNA"/>
</dbReference>
<dbReference type="GO" id="GO:0005484">
    <property type="term" value="F:SNAP receptor activity"/>
    <property type="evidence" value="ECO:0007669"/>
    <property type="project" value="TreeGrafter"/>
</dbReference>
<dbReference type="Proteomes" id="UP000663836">
    <property type="component" value="Unassembled WGS sequence"/>
</dbReference>
<dbReference type="EMBL" id="CAJNOL010000109">
    <property type="protein sequence ID" value="CAF0852754.1"/>
    <property type="molecule type" value="Genomic_DNA"/>
</dbReference>
<evidence type="ECO:0000313" key="9">
    <source>
        <dbReference type="EMBL" id="CAF3850706.1"/>
    </source>
</evidence>
<evidence type="ECO:0000313" key="7">
    <source>
        <dbReference type="EMBL" id="CAF0887714.1"/>
    </source>
</evidence>
<evidence type="ECO:0000313" key="8">
    <source>
        <dbReference type="EMBL" id="CAF3718582.1"/>
    </source>
</evidence>